<proteinExistence type="predicted"/>
<evidence type="ECO:0000313" key="3">
    <source>
        <dbReference type="Proteomes" id="UP000237105"/>
    </source>
</evidence>
<sequence length="63" mass="7294">MIEKDAKKTPAQGNSTMAKRAKLYVSNIPSLMCFFVGNIIFTLFWKIPFLMQNYVDKFICNLI</sequence>
<accession>A0A2P5BQ97</accession>
<protein>
    <submittedName>
        <fullName evidence="2">Uncharacterized protein</fullName>
    </submittedName>
</protein>
<reference evidence="3" key="1">
    <citation type="submission" date="2016-06" db="EMBL/GenBank/DDBJ databases">
        <title>Parallel loss of symbiosis genes in relatives of nitrogen-fixing non-legume Parasponia.</title>
        <authorList>
            <person name="Van Velzen R."/>
            <person name="Holmer R."/>
            <person name="Bu F."/>
            <person name="Rutten L."/>
            <person name="Van Zeijl A."/>
            <person name="Liu W."/>
            <person name="Santuari L."/>
            <person name="Cao Q."/>
            <person name="Sharma T."/>
            <person name="Shen D."/>
            <person name="Roswanjaya Y."/>
            <person name="Wardhani T."/>
            <person name="Kalhor M.S."/>
            <person name="Jansen J."/>
            <person name="Van den Hoogen J."/>
            <person name="Gungor B."/>
            <person name="Hartog M."/>
            <person name="Hontelez J."/>
            <person name="Verver J."/>
            <person name="Yang W.-C."/>
            <person name="Schijlen E."/>
            <person name="Repin R."/>
            <person name="Schilthuizen M."/>
            <person name="Schranz E."/>
            <person name="Heidstra R."/>
            <person name="Miyata K."/>
            <person name="Fedorova E."/>
            <person name="Kohlen W."/>
            <person name="Bisseling T."/>
            <person name="Smit S."/>
            <person name="Geurts R."/>
        </authorList>
    </citation>
    <scope>NUCLEOTIDE SEQUENCE [LARGE SCALE GENOMIC DNA]</scope>
    <source>
        <strain evidence="3">cv. WU1-14</strain>
    </source>
</reference>
<name>A0A2P5BQ97_PARAD</name>
<evidence type="ECO:0000313" key="2">
    <source>
        <dbReference type="EMBL" id="PON50945.1"/>
    </source>
</evidence>
<keyword evidence="3" id="KW-1185">Reference proteome</keyword>
<comment type="caution">
    <text evidence="2">The sequence shown here is derived from an EMBL/GenBank/DDBJ whole genome shotgun (WGS) entry which is preliminary data.</text>
</comment>
<organism evidence="2 3">
    <name type="scientific">Parasponia andersonii</name>
    <name type="common">Sponia andersonii</name>
    <dbReference type="NCBI Taxonomy" id="3476"/>
    <lineage>
        <taxon>Eukaryota</taxon>
        <taxon>Viridiplantae</taxon>
        <taxon>Streptophyta</taxon>
        <taxon>Embryophyta</taxon>
        <taxon>Tracheophyta</taxon>
        <taxon>Spermatophyta</taxon>
        <taxon>Magnoliopsida</taxon>
        <taxon>eudicotyledons</taxon>
        <taxon>Gunneridae</taxon>
        <taxon>Pentapetalae</taxon>
        <taxon>rosids</taxon>
        <taxon>fabids</taxon>
        <taxon>Rosales</taxon>
        <taxon>Cannabaceae</taxon>
        <taxon>Parasponia</taxon>
    </lineage>
</organism>
<gene>
    <name evidence="2" type="ORF">PanWU01x14_219560</name>
</gene>
<dbReference type="AlphaFoldDB" id="A0A2P5BQ97"/>
<keyword evidence="1" id="KW-0472">Membrane</keyword>
<evidence type="ECO:0000256" key="1">
    <source>
        <dbReference type="SAM" id="Phobius"/>
    </source>
</evidence>
<keyword evidence="1" id="KW-0812">Transmembrane</keyword>
<keyword evidence="1" id="KW-1133">Transmembrane helix</keyword>
<feature type="transmembrane region" description="Helical" evidence="1">
    <location>
        <begin position="21"/>
        <end position="45"/>
    </location>
</feature>
<dbReference type="EMBL" id="JXTB01000239">
    <property type="protein sequence ID" value="PON50945.1"/>
    <property type="molecule type" value="Genomic_DNA"/>
</dbReference>
<dbReference type="Proteomes" id="UP000237105">
    <property type="component" value="Unassembled WGS sequence"/>
</dbReference>